<dbReference type="RefSeq" id="WP_071501385.1">
    <property type="nucleotide sequence ID" value="NZ_MORL01000001.1"/>
</dbReference>
<keyword evidence="2" id="KW-0812">Transmembrane</keyword>
<reference evidence="3 4" key="1">
    <citation type="submission" date="2016-10" db="EMBL/GenBank/DDBJ databases">
        <title>Arsenicibacter rosenii gen. nov., sp. nov., an efficient arsenic-methylating bacterium isolated from an arsenic-contaminated paddy soil.</title>
        <authorList>
            <person name="Huang K."/>
        </authorList>
    </citation>
    <scope>NUCLEOTIDE SEQUENCE [LARGE SCALE GENOMIC DNA]</scope>
    <source>
        <strain evidence="3 4">SM-1</strain>
    </source>
</reference>
<organism evidence="3 4">
    <name type="scientific">Arsenicibacter rosenii</name>
    <dbReference type="NCBI Taxonomy" id="1750698"/>
    <lineage>
        <taxon>Bacteria</taxon>
        <taxon>Pseudomonadati</taxon>
        <taxon>Bacteroidota</taxon>
        <taxon>Cytophagia</taxon>
        <taxon>Cytophagales</taxon>
        <taxon>Spirosomataceae</taxon>
        <taxon>Arsenicibacter</taxon>
    </lineage>
</organism>
<dbReference type="EMBL" id="MORL01000001">
    <property type="protein sequence ID" value="OIN60880.1"/>
    <property type="molecule type" value="Genomic_DNA"/>
</dbReference>
<name>A0A1S2VR59_9BACT</name>
<dbReference type="PANTHER" id="PTHR32309">
    <property type="entry name" value="TYROSINE-PROTEIN KINASE"/>
    <property type="match status" value="1"/>
</dbReference>
<keyword evidence="4" id="KW-1185">Reference proteome</keyword>
<dbReference type="OrthoDB" id="781284at2"/>
<dbReference type="GO" id="GO:0004713">
    <property type="term" value="F:protein tyrosine kinase activity"/>
    <property type="evidence" value="ECO:0007669"/>
    <property type="project" value="TreeGrafter"/>
</dbReference>
<proteinExistence type="predicted"/>
<evidence type="ECO:0000313" key="3">
    <source>
        <dbReference type="EMBL" id="OIN60880.1"/>
    </source>
</evidence>
<comment type="caution">
    <text evidence="3">The sequence shown here is derived from an EMBL/GenBank/DDBJ whole genome shotgun (WGS) entry which is preliminary data.</text>
</comment>
<feature type="transmembrane region" description="Helical" evidence="2">
    <location>
        <begin position="12"/>
        <end position="31"/>
    </location>
</feature>
<dbReference type="AlphaFoldDB" id="A0A1S2VR59"/>
<sequence>MISKLFLRILKQYAYLFVLLPLITAGTVALLTQNQKKTYLSQATIYTGLASGYSLNANKNNASFDYSGVSNAFDNLLTTLNSKETLHQIAVSLLAKHMQVAQPDTLVLAAPGFEKLRQSIPDPLRREMLAAGSPALIYARIDSLSRSEKDNPVKALLFRSETYYSVNQIAKKLIANRKSSSDMLEMSYEADDAAVAQQTLQYAIGILNARYTALKSADSNPVVTYYEDKSKEAKRRLDEAEARLRSFNVQHEVLNFDEEAKNMAFSRETFENQYNLELMRNNAAKAAMDALMRRMGQRGNLLAINSDMVKKQNELSDAELQLVTAMANNQDKTKLQEKVAQISEELRTIARRYYAAGDSPESIPQEKLIDEWLAKVIEFEESGARLGVYKKRLGEYQAKTKEYSPLGSDLRELNRDLSVAEKEYLTLLQSLNEARIHRQDVSIDGELKILDQPNYPSSQKKTSRIVFIAGGIGVGLFLALLVVVLRFLLDRRISSPDQAESLIGRPVVAIFPVIKRFSIDARKSRIALSMYEQLCNAINVDIARSTSKIHPPVITLISMRAKQGKTWITHGLARLYAESDQRIAFCFPRQSDEDHGFEQDNVTFFPYRVLPGFMNTMSVDELIRRDYPFNPTDFDKIILELPAFINSPIPVYLVNQTTVAIMVADANSVWGRVEKNLLDLYLKVANHQMLLVLNKVDGEYTEAPSVEEARMVRIQPDHLNEGR</sequence>
<evidence type="ECO:0000256" key="2">
    <source>
        <dbReference type="SAM" id="Phobius"/>
    </source>
</evidence>
<keyword evidence="2" id="KW-1133">Transmembrane helix</keyword>
<dbReference type="Gene3D" id="3.40.50.300">
    <property type="entry name" value="P-loop containing nucleotide triphosphate hydrolases"/>
    <property type="match status" value="1"/>
</dbReference>
<dbReference type="SUPFAM" id="SSF52540">
    <property type="entry name" value="P-loop containing nucleoside triphosphate hydrolases"/>
    <property type="match status" value="1"/>
</dbReference>
<dbReference type="InterPro" id="IPR027417">
    <property type="entry name" value="P-loop_NTPase"/>
</dbReference>
<dbReference type="PANTHER" id="PTHR32309:SF13">
    <property type="entry name" value="FERRIC ENTEROBACTIN TRANSPORT PROTEIN FEPE"/>
    <property type="match status" value="1"/>
</dbReference>
<keyword evidence="2" id="KW-0472">Membrane</keyword>
<evidence type="ECO:0008006" key="5">
    <source>
        <dbReference type="Google" id="ProtNLM"/>
    </source>
</evidence>
<accession>A0A1S2VR59</accession>
<evidence type="ECO:0000256" key="1">
    <source>
        <dbReference type="SAM" id="Coils"/>
    </source>
</evidence>
<protein>
    <recommendedName>
        <fullName evidence="5">Lipopolysaccharide biosynthesis protein</fullName>
    </recommendedName>
</protein>
<keyword evidence="1" id="KW-0175">Coiled coil</keyword>
<feature type="transmembrane region" description="Helical" evidence="2">
    <location>
        <begin position="465"/>
        <end position="489"/>
    </location>
</feature>
<feature type="coiled-coil region" evidence="1">
    <location>
        <begin position="308"/>
        <end position="352"/>
    </location>
</feature>
<evidence type="ECO:0000313" key="4">
    <source>
        <dbReference type="Proteomes" id="UP000181790"/>
    </source>
</evidence>
<dbReference type="InterPro" id="IPR050445">
    <property type="entry name" value="Bact_polysacc_biosynth/exp"/>
</dbReference>
<dbReference type="Proteomes" id="UP000181790">
    <property type="component" value="Unassembled WGS sequence"/>
</dbReference>
<dbReference type="GO" id="GO:0005886">
    <property type="term" value="C:plasma membrane"/>
    <property type="evidence" value="ECO:0007669"/>
    <property type="project" value="TreeGrafter"/>
</dbReference>
<gene>
    <name evidence="3" type="ORF">BLX24_01940</name>
</gene>
<feature type="coiled-coil region" evidence="1">
    <location>
        <begin position="223"/>
        <end position="250"/>
    </location>
</feature>